<evidence type="ECO:0000256" key="1">
    <source>
        <dbReference type="SAM" id="MobiDB-lite"/>
    </source>
</evidence>
<gene>
    <name evidence="2" type="ORF">PR048_014108</name>
</gene>
<keyword evidence="3" id="KW-1185">Reference proteome</keyword>
<dbReference type="Proteomes" id="UP001159363">
    <property type="component" value="Chromosome 4"/>
</dbReference>
<reference evidence="2 3" key="1">
    <citation type="submission" date="2023-02" db="EMBL/GenBank/DDBJ databases">
        <title>LHISI_Scaffold_Assembly.</title>
        <authorList>
            <person name="Stuart O.P."/>
            <person name="Cleave R."/>
            <person name="Magrath M.J.L."/>
            <person name="Mikheyev A.S."/>
        </authorList>
    </citation>
    <scope>NUCLEOTIDE SEQUENCE [LARGE SCALE GENOMIC DNA]</scope>
    <source>
        <strain evidence="2">Daus_M_001</strain>
        <tissue evidence="2">Leg muscle</tissue>
    </source>
</reference>
<name>A0ABQ9HDQ1_9NEOP</name>
<accession>A0ABQ9HDQ1</accession>
<feature type="region of interest" description="Disordered" evidence="1">
    <location>
        <begin position="1"/>
        <end position="24"/>
    </location>
</feature>
<dbReference type="EMBL" id="JARBHB010000005">
    <property type="protein sequence ID" value="KAJ8882306.1"/>
    <property type="molecule type" value="Genomic_DNA"/>
</dbReference>
<protein>
    <submittedName>
        <fullName evidence="2">Uncharacterized protein</fullName>
    </submittedName>
</protein>
<comment type="caution">
    <text evidence="2">The sequence shown here is derived from an EMBL/GenBank/DDBJ whole genome shotgun (WGS) entry which is preliminary data.</text>
</comment>
<evidence type="ECO:0000313" key="2">
    <source>
        <dbReference type="EMBL" id="KAJ8882306.1"/>
    </source>
</evidence>
<feature type="compositionally biased region" description="Polar residues" evidence="1">
    <location>
        <begin position="1"/>
        <end position="11"/>
    </location>
</feature>
<proteinExistence type="predicted"/>
<organism evidence="2 3">
    <name type="scientific">Dryococelus australis</name>
    <dbReference type="NCBI Taxonomy" id="614101"/>
    <lineage>
        <taxon>Eukaryota</taxon>
        <taxon>Metazoa</taxon>
        <taxon>Ecdysozoa</taxon>
        <taxon>Arthropoda</taxon>
        <taxon>Hexapoda</taxon>
        <taxon>Insecta</taxon>
        <taxon>Pterygota</taxon>
        <taxon>Neoptera</taxon>
        <taxon>Polyneoptera</taxon>
        <taxon>Phasmatodea</taxon>
        <taxon>Verophasmatodea</taxon>
        <taxon>Anareolatae</taxon>
        <taxon>Phasmatidae</taxon>
        <taxon>Eurycanthinae</taxon>
        <taxon>Dryococelus</taxon>
    </lineage>
</organism>
<evidence type="ECO:0000313" key="3">
    <source>
        <dbReference type="Proteomes" id="UP001159363"/>
    </source>
</evidence>
<sequence length="286" mass="31430">MRASQHQQSSYSKEDYQRQKGPHSQNSFLSSFAFLIKHKGSPKPAREAGAGIPRPEWKFPAHFLTKAGLLRDPTGAQLHSLTSESLCTGAGAYSSHQNFPPHQSPTPVWESLTDLLSAHHCLKHGDAGISCFPALLFQHCSLLISITLIGSQDPEQYLCAEFSRLAIKHVQQWFCKKVFLCGQEKTASDMEVHAHTSGSAAGFNVTVSPNCSSPRLATTGALQASGVLEHPTEGRPSLFGYKFSQALLCVQRFSSLWVRVPSRCTKLAVWLCSMALNQVWATQYCV</sequence>